<gene>
    <name evidence="2" type="ORF">LOD99_4707</name>
</gene>
<evidence type="ECO:0000259" key="1">
    <source>
        <dbReference type="Pfam" id="PF05699"/>
    </source>
</evidence>
<evidence type="ECO:0000313" key="3">
    <source>
        <dbReference type="Proteomes" id="UP001165289"/>
    </source>
</evidence>
<organism evidence="2 3">
    <name type="scientific">Oopsacas minuta</name>
    <dbReference type="NCBI Taxonomy" id="111878"/>
    <lineage>
        <taxon>Eukaryota</taxon>
        <taxon>Metazoa</taxon>
        <taxon>Porifera</taxon>
        <taxon>Hexactinellida</taxon>
        <taxon>Hexasterophora</taxon>
        <taxon>Lyssacinosida</taxon>
        <taxon>Leucopsacidae</taxon>
        <taxon>Oopsacas</taxon>
    </lineage>
</organism>
<dbReference type="GO" id="GO:0046983">
    <property type="term" value="F:protein dimerization activity"/>
    <property type="evidence" value="ECO:0007669"/>
    <property type="project" value="InterPro"/>
</dbReference>
<comment type="caution">
    <text evidence="2">The sequence shown here is derived from an EMBL/GenBank/DDBJ whole genome shotgun (WGS) entry which is preliminary data.</text>
</comment>
<dbReference type="PANTHER" id="PTHR46880:SF5">
    <property type="entry name" value="DUF4371 DOMAIN-CONTAINING PROTEIN"/>
    <property type="match status" value="1"/>
</dbReference>
<feature type="domain" description="HAT C-terminal dimerisation" evidence="1">
    <location>
        <begin position="281"/>
        <end position="329"/>
    </location>
</feature>
<dbReference type="Pfam" id="PF05699">
    <property type="entry name" value="Dimer_Tnp_hAT"/>
    <property type="match status" value="1"/>
</dbReference>
<dbReference type="PANTHER" id="PTHR46880">
    <property type="entry name" value="RAS-ASSOCIATING DOMAIN-CONTAINING PROTEIN"/>
    <property type="match status" value="1"/>
</dbReference>
<evidence type="ECO:0000313" key="2">
    <source>
        <dbReference type="EMBL" id="KAI6651828.1"/>
    </source>
</evidence>
<name>A0AAV7JSF7_9METZ</name>
<reference evidence="2 3" key="1">
    <citation type="journal article" date="2023" name="BMC Biol.">
        <title>The compact genome of the sponge Oopsacas minuta (Hexactinellida) is lacking key metazoan core genes.</title>
        <authorList>
            <person name="Santini S."/>
            <person name="Schenkelaars Q."/>
            <person name="Jourda C."/>
            <person name="Duchesne M."/>
            <person name="Belahbib H."/>
            <person name="Rocher C."/>
            <person name="Selva M."/>
            <person name="Riesgo A."/>
            <person name="Vervoort M."/>
            <person name="Leys S.P."/>
            <person name="Kodjabachian L."/>
            <person name="Le Bivic A."/>
            <person name="Borchiellini C."/>
            <person name="Claverie J.M."/>
            <person name="Renard E."/>
        </authorList>
    </citation>
    <scope>NUCLEOTIDE SEQUENCE [LARGE SCALE GENOMIC DNA]</scope>
    <source>
        <strain evidence="2">SPO-2</strain>
    </source>
</reference>
<dbReference type="EMBL" id="JAKMXF010000301">
    <property type="protein sequence ID" value="KAI6651828.1"/>
    <property type="molecule type" value="Genomic_DNA"/>
</dbReference>
<keyword evidence="3" id="KW-1185">Reference proteome</keyword>
<sequence length="376" mass="42427">MVERRNTLTVDEFAFCHAMRCMYYLNKHEIAHTTNFSDLRVLCILLGNKSLSVLKQSGNTNYESEQIMGEIVEVIGITLEEEILSEHEAAEGEATAHGLCNEIVNPTFIASLLLLSNILAILGNLSRTFQLAQLNLLAVEQLVEDAKVALCVIKENPLRGGYMMGLEATMKEIEVTTPLEETSFIKNAKSYIGAIITNLEDRFLQVRTLTLLGYFDPRNVQSATQVNMLEIGDTLQIDGHKLWQEYTGYKSFVQSLPMPWSMELAAHVMHSLPNRETMAVAYPLISNILGRIAVLPASSAQVEILFSTMKRIKSAQRNRLKSKTLDHLMRISIEGPSIQNWDPYSALRKWESMGNRRIQISRSHDSHHSHTSDSEY</sequence>
<proteinExistence type="predicted"/>
<dbReference type="InterPro" id="IPR008906">
    <property type="entry name" value="HATC_C_dom"/>
</dbReference>
<dbReference type="InterPro" id="IPR012337">
    <property type="entry name" value="RNaseH-like_sf"/>
</dbReference>
<dbReference type="Proteomes" id="UP001165289">
    <property type="component" value="Unassembled WGS sequence"/>
</dbReference>
<dbReference type="AlphaFoldDB" id="A0AAV7JSF7"/>
<dbReference type="SUPFAM" id="SSF53098">
    <property type="entry name" value="Ribonuclease H-like"/>
    <property type="match status" value="1"/>
</dbReference>
<accession>A0AAV7JSF7</accession>
<protein>
    <submittedName>
        <fullName evidence="2">Zinc finger protein</fullName>
    </submittedName>
</protein>